<dbReference type="PANTHER" id="PTHR31014">
    <property type="entry name" value="MITOCHONDRIAL TRANSLATION SYSTEM COMPONENT PET127-RELATED"/>
    <property type="match status" value="1"/>
</dbReference>
<organism evidence="2 3">
    <name type="scientific">Hypsizygus marmoreus</name>
    <name type="common">White beech mushroom</name>
    <name type="synonym">Agaricus marmoreus</name>
    <dbReference type="NCBI Taxonomy" id="39966"/>
    <lineage>
        <taxon>Eukaryota</taxon>
        <taxon>Fungi</taxon>
        <taxon>Dikarya</taxon>
        <taxon>Basidiomycota</taxon>
        <taxon>Agaricomycotina</taxon>
        <taxon>Agaricomycetes</taxon>
        <taxon>Agaricomycetidae</taxon>
        <taxon>Agaricales</taxon>
        <taxon>Tricholomatineae</taxon>
        <taxon>Lyophyllaceae</taxon>
        <taxon>Hypsizygus</taxon>
    </lineage>
</organism>
<sequence>MIVWKQASHRLQSPARCLATARHYAESKAPEPHPPFDLSVFSTHSSTKKPKLKKPIVHKKPSVPLPKETLATLPPPGPSGENLFKELRNVVSTSSKAKVPALGRKRKPKLRPPPASSRKDSLTPSSDNIYLGLSDLKKSSTSEWSTSWGEDKLRPPAESSTTELYVPRATPPHIPSLLIYSRRIEGLLEPATQVALEDLKPTSPHRPIAKLAHGLERVLFNPGVHWLQDPRSRVYNFPPYLEKIPKVTDFAFERLAGFIKSSRDEDLWDLAKREKRTFAGSTSSLSGMLSQIYFLISGDKDVNTSNLSRHFAKEPKTFTPGQRMPASVVMNYHEGVYAIDSDSDKPGESDKNILTWMGTLLEKYLTMDPEEFASYTRSEPPPPEEEGDPMREAYRYAKSARFVMRSQLDCYDSRLPGTGVFDIKTRACLPIRLDLLNFEENSGYLIRTQNGIIESFEKEYYDLIRSAFLKYSFQVRIGNMDGVIVAYHNTARMFGFQYIPLPEMDEALFGPGAGVGDRVFERCISILERVADEIIQCFPKQSVRCTFEKEERKDVMNVWVEPAVWESTEEERPIRQLEVKASSYLDQDPVRGSTAVSAVNLPWTIHYSISHLSGMDTDARANLAAAKARQFRAYNIPSGIDDIERFWTGLNFSGRVLEGPAVEGSFNMESFRAPSGNIERLRAVARSGAEETRRLEVEERGRPKVVLGEEEPIPQEVVLEAGGTVVGNEGEDGDVGVDVEKEAEVVDEALVPMEEEEEEEVGQHEQIMNALDRVLREESYRVQGRDNERES</sequence>
<feature type="region of interest" description="Disordered" evidence="1">
    <location>
        <begin position="94"/>
        <end position="127"/>
    </location>
</feature>
<dbReference type="GO" id="GO:0000964">
    <property type="term" value="P:mitochondrial RNA 5'-end processing"/>
    <property type="evidence" value="ECO:0007669"/>
    <property type="project" value="TreeGrafter"/>
</dbReference>
<dbReference type="Proteomes" id="UP000076154">
    <property type="component" value="Unassembled WGS sequence"/>
</dbReference>
<dbReference type="EMBL" id="LUEZ02000107">
    <property type="protein sequence ID" value="RDB18053.1"/>
    <property type="molecule type" value="Genomic_DNA"/>
</dbReference>
<feature type="region of interest" description="Disordered" evidence="1">
    <location>
        <begin position="43"/>
        <end position="82"/>
    </location>
</feature>
<feature type="region of interest" description="Disordered" evidence="1">
    <location>
        <begin position="141"/>
        <end position="163"/>
    </location>
</feature>
<evidence type="ECO:0008006" key="4">
    <source>
        <dbReference type="Google" id="ProtNLM"/>
    </source>
</evidence>
<dbReference type="PANTHER" id="PTHR31014:SF0">
    <property type="entry name" value="MITOCHONDRIAL TRANSLATION SYSTEM COMPONENT PET127-RELATED"/>
    <property type="match status" value="1"/>
</dbReference>
<evidence type="ECO:0000256" key="1">
    <source>
        <dbReference type="SAM" id="MobiDB-lite"/>
    </source>
</evidence>
<evidence type="ECO:0000313" key="3">
    <source>
        <dbReference type="Proteomes" id="UP000076154"/>
    </source>
</evidence>
<comment type="caution">
    <text evidence="2">The sequence shown here is derived from an EMBL/GenBank/DDBJ whole genome shotgun (WGS) entry which is preliminary data.</text>
</comment>
<name>A0A369JED0_HYPMA</name>
<protein>
    <recommendedName>
        <fullName evidence="4">Pet127-domain-containing protein</fullName>
    </recommendedName>
</protein>
<keyword evidence="3" id="KW-1185">Reference proteome</keyword>
<evidence type="ECO:0000313" key="2">
    <source>
        <dbReference type="EMBL" id="RDB18053.1"/>
    </source>
</evidence>
<dbReference type="OrthoDB" id="10249045at2759"/>
<accession>A0A369JED0</accession>
<proteinExistence type="predicted"/>
<dbReference type="InParanoid" id="A0A369JED0"/>
<dbReference type="AlphaFoldDB" id="A0A369JED0"/>
<dbReference type="Pfam" id="PF08634">
    <property type="entry name" value="Pet127"/>
    <property type="match status" value="1"/>
</dbReference>
<gene>
    <name evidence="2" type="ORF">Hypma_000891</name>
</gene>
<feature type="compositionally biased region" description="Basic residues" evidence="1">
    <location>
        <begin position="46"/>
        <end position="61"/>
    </location>
</feature>
<dbReference type="InterPro" id="IPR013943">
    <property type="entry name" value="Pet127"/>
</dbReference>
<dbReference type="STRING" id="39966.A0A369JED0"/>
<dbReference type="GO" id="GO:0005740">
    <property type="term" value="C:mitochondrial envelope"/>
    <property type="evidence" value="ECO:0007669"/>
    <property type="project" value="TreeGrafter"/>
</dbReference>
<reference evidence="2" key="1">
    <citation type="submission" date="2018-04" db="EMBL/GenBank/DDBJ databases">
        <title>Whole genome sequencing of Hypsizygus marmoreus.</title>
        <authorList>
            <person name="Choi I.-G."/>
            <person name="Min B."/>
            <person name="Kim J.-G."/>
            <person name="Kim S."/>
            <person name="Oh Y.-L."/>
            <person name="Kong W.-S."/>
            <person name="Park H."/>
            <person name="Jeong J."/>
            <person name="Song E.-S."/>
        </authorList>
    </citation>
    <scope>NUCLEOTIDE SEQUENCE [LARGE SCALE GENOMIC DNA]</scope>
    <source>
        <strain evidence="2">51987-8</strain>
    </source>
</reference>